<protein>
    <submittedName>
        <fullName evidence="1">Uncharacterized protein</fullName>
    </submittedName>
</protein>
<dbReference type="EMBL" id="JAOYFB010000039">
    <property type="protein sequence ID" value="KAK4030659.1"/>
    <property type="molecule type" value="Genomic_DNA"/>
</dbReference>
<gene>
    <name evidence="1" type="ORF">OUZ56_023932</name>
</gene>
<sequence>MEQVVQHRFETLVGVAIAKMSQSWIMFDADEQREKCCHESPPWHRRASCSLCDVIDKPPHCEKNILMPENFSKHLEERKSAQLGTSGVGPSPQHIDSHFRRCGLMNSMRSLTM</sequence>
<proteinExistence type="predicted"/>
<dbReference type="Proteomes" id="UP001234178">
    <property type="component" value="Unassembled WGS sequence"/>
</dbReference>
<accession>A0ABR0B066</accession>
<evidence type="ECO:0000313" key="2">
    <source>
        <dbReference type="Proteomes" id="UP001234178"/>
    </source>
</evidence>
<name>A0ABR0B066_9CRUS</name>
<organism evidence="1 2">
    <name type="scientific">Daphnia magna</name>
    <dbReference type="NCBI Taxonomy" id="35525"/>
    <lineage>
        <taxon>Eukaryota</taxon>
        <taxon>Metazoa</taxon>
        <taxon>Ecdysozoa</taxon>
        <taxon>Arthropoda</taxon>
        <taxon>Crustacea</taxon>
        <taxon>Branchiopoda</taxon>
        <taxon>Diplostraca</taxon>
        <taxon>Cladocera</taxon>
        <taxon>Anomopoda</taxon>
        <taxon>Daphniidae</taxon>
        <taxon>Daphnia</taxon>
    </lineage>
</organism>
<reference evidence="1 2" key="1">
    <citation type="journal article" date="2023" name="Nucleic Acids Res.">
        <title>The hologenome of Daphnia magna reveals possible DNA methylation and microbiome-mediated evolution of the host genome.</title>
        <authorList>
            <person name="Chaturvedi A."/>
            <person name="Li X."/>
            <person name="Dhandapani V."/>
            <person name="Marshall H."/>
            <person name="Kissane S."/>
            <person name="Cuenca-Cambronero M."/>
            <person name="Asole G."/>
            <person name="Calvet F."/>
            <person name="Ruiz-Romero M."/>
            <person name="Marangio P."/>
            <person name="Guigo R."/>
            <person name="Rago D."/>
            <person name="Mirbahai L."/>
            <person name="Eastwood N."/>
            <person name="Colbourne J.K."/>
            <person name="Zhou J."/>
            <person name="Mallon E."/>
            <person name="Orsini L."/>
        </authorList>
    </citation>
    <scope>NUCLEOTIDE SEQUENCE [LARGE SCALE GENOMIC DNA]</scope>
    <source>
        <strain evidence="1">LRV0_1</strain>
    </source>
</reference>
<keyword evidence="2" id="KW-1185">Reference proteome</keyword>
<evidence type="ECO:0000313" key="1">
    <source>
        <dbReference type="EMBL" id="KAK4030659.1"/>
    </source>
</evidence>
<comment type="caution">
    <text evidence="1">The sequence shown here is derived from an EMBL/GenBank/DDBJ whole genome shotgun (WGS) entry which is preliminary data.</text>
</comment>